<gene>
    <name evidence="5" type="ORF">FFLO_02994</name>
</gene>
<protein>
    <recommendedName>
        <fullName evidence="7">Ubiquitin-like domain-containing protein</fullName>
    </recommendedName>
</protein>
<proteinExistence type="predicted"/>
<evidence type="ECO:0000259" key="4">
    <source>
        <dbReference type="Pfam" id="PF13373"/>
    </source>
</evidence>
<reference evidence="5" key="1">
    <citation type="submission" date="2020-04" db="EMBL/GenBank/DDBJ databases">
        <title>Analysis of mating type loci in Filobasidium floriforme.</title>
        <authorList>
            <person name="Nowrousian M."/>
        </authorList>
    </citation>
    <scope>NUCLEOTIDE SEQUENCE</scope>
    <source>
        <strain evidence="5">CBS 6242</strain>
    </source>
</reference>
<evidence type="ECO:0008006" key="7">
    <source>
        <dbReference type="Google" id="ProtNLM"/>
    </source>
</evidence>
<feature type="region of interest" description="Disordered" evidence="1">
    <location>
        <begin position="215"/>
        <end position="250"/>
    </location>
</feature>
<keyword evidence="6" id="KW-1185">Reference proteome</keyword>
<dbReference type="Proteomes" id="UP000812966">
    <property type="component" value="Unassembled WGS sequence"/>
</dbReference>
<dbReference type="InterPro" id="IPR025390">
    <property type="entry name" value="Dsc3_C"/>
</dbReference>
<accession>A0A8K0NR88</accession>
<feature type="compositionally biased region" description="Gly residues" evidence="1">
    <location>
        <begin position="392"/>
        <end position="410"/>
    </location>
</feature>
<feature type="domain" description="DSC E3 ubiquitin ligase complex subunit 3 ubiquitin-like" evidence="3">
    <location>
        <begin position="79"/>
        <end position="209"/>
    </location>
</feature>
<dbReference type="PANTHER" id="PTHR28049:SF1">
    <property type="entry name" value="DSC E3 UBIQUITIN LIGASE COMPLEX SUBUNIT 3"/>
    <property type="match status" value="1"/>
</dbReference>
<dbReference type="OrthoDB" id="2556122at2759"/>
<feature type="domain" description="DSC E3 ubiquitin ligase complex subunit 3 C-terminal" evidence="4">
    <location>
        <begin position="251"/>
        <end position="332"/>
    </location>
</feature>
<dbReference type="EMBL" id="JABELV010000052">
    <property type="protein sequence ID" value="KAG7553562.1"/>
    <property type="molecule type" value="Genomic_DNA"/>
</dbReference>
<feature type="region of interest" description="Disordered" evidence="1">
    <location>
        <begin position="1"/>
        <end position="72"/>
    </location>
</feature>
<feature type="transmembrane region" description="Helical" evidence="2">
    <location>
        <begin position="450"/>
        <end position="468"/>
    </location>
</feature>
<organism evidence="5 6">
    <name type="scientific">Filobasidium floriforme</name>
    <dbReference type="NCBI Taxonomy" id="5210"/>
    <lineage>
        <taxon>Eukaryota</taxon>
        <taxon>Fungi</taxon>
        <taxon>Dikarya</taxon>
        <taxon>Basidiomycota</taxon>
        <taxon>Agaricomycotina</taxon>
        <taxon>Tremellomycetes</taxon>
        <taxon>Filobasidiales</taxon>
        <taxon>Filobasidiaceae</taxon>
        <taxon>Filobasidium</taxon>
    </lineage>
</organism>
<evidence type="ECO:0000256" key="2">
    <source>
        <dbReference type="SAM" id="Phobius"/>
    </source>
</evidence>
<keyword evidence="2" id="KW-0812">Transmembrane</keyword>
<evidence type="ECO:0000256" key="1">
    <source>
        <dbReference type="SAM" id="MobiDB-lite"/>
    </source>
</evidence>
<dbReference type="Pfam" id="PF10302">
    <property type="entry name" value="Dsc3_N"/>
    <property type="match status" value="1"/>
</dbReference>
<evidence type="ECO:0000313" key="6">
    <source>
        <dbReference type="Proteomes" id="UP000812966"/>
    </source>
</evidence>
<keyword evidence="2" id="KW-1133">Transmembrane helix</keyword>
<evidence type="ECO:0000259" key="3">
    <source>
        <dbReference type="Pfam" id="PF10302"/>
    </source>
</evidence>
<feature type="region of interest" description="Disordered" evidence="1">
    <location>
        <begin position="392"/>
        <end position="422"/>
    </location>
</feature>
<name>A0A8K0NR88_9TREE</name>
<dbReference type="Pfam" id="PF13373">
    <property type="entry name" value="Dsc3_C"/>
    <property type="match status" value="1"/>
</dbReference>
<feature type="transmembrane region" description="Helical" evidence="2">
    <location>
        <begin position="316"/>
        <end position="338"/>
    </location>
</feature>
<dbReference type="InterPro" id="IPR045226">
    <property type="entry name" value="Dsc3"/>
</dbReference>
<dbReference type="PANTHER" id="PTHR28049">
    <property type="entry name" value="TRANSMEMBRANE PROTEIN YOR223W"/>
    <property type="match status" value="1"/>
</dbReference>
<dbReference type="InterPro" id="IPR019413">
    <property type="entry name" value="Dsc3_ub-like_dom"/>
</dbReference>
<feature type="region of interest" description="Disordered" evidence="1">
    <location>
        <begin position="170"/>
        <end position="195"/>
    </location>
</feature>
<feature type="compositionally biased region" description="Low complexity" evidence="1">
    <location>
        <begin position="182"/>
        <end position="194"/>
    </location>
</feature>
<dbReference type="GO" id="GO:0044695">
    <property type="term" value="C:Dsc E3 ubiquitin ligase complex"/>
    <property type="evidence" value="ECO:0007669"/>
    <property type="project" value="InterPro"/>
</dbReference>
<keyword evidence="2" id="KW-0472">Membrane</keyword>
<comment type="caution">
    <text evidence="5">The sequence shown here is derived from an EMBL/GenBank/DDBJ whole genome shotgun (WGS) entry which is preliminary data.</text>
</comment>
<dbReference type="AlphaFoldDB" id="A0A8K0NR88"/>
<sequence>MPDPILPTTTPRNSRLGARRISSVRPDDQHLPLPNLSDKAKGKRRALPDDNNDEEDGSNNNASNSGLRKKAVEEERGRSITFRFTGETVDLGDLDVWVDAGESVGRVKDKMRSLRPSLHSHPLKFIHSGRLLTDGILLLPYVRTLEGRHRQARSGLGLSEVAGAFLDQAVDADGNTGGPGSSGSERGSRETGMGMEEEEKVWLHCVVGAKVEVVDDDDQEGPDGQDGAWVDVDGHADAEGGEANATQPRRRGFDALLDAGLSPADVANMRRQFYAGRGEEVPEGLDQDDEHTRALEEQWIEGDLTHETAQTAVEGIYTSILTGLLVGFLYPILPWFFFREIPAPNFFDPLEVEPDRLPPSSGSSYGASTREVNSEALEETLDWSMGIIPGAGGRSTGGGTTGTGNGGTGTTRGASEVAPGNPGQRGLFGLRGRAGGEWITGVVFGQRVQMAILIGTVLNVGFGAFRFLV</sequence>
<dbReference type="GO" id="GO:0005783">
    <property type="term" value="C:endoplasmic reticulum"/>
    <property type="evidence" value="ECO:0007669"/>
    <property type="project" value="TreeGrafter"/>
</dbReference>
<evidence type="ECO:0000313" key="5">
    <source>
        <dbReference type="EMBL" id="KAG7553562.1"/>
    </source>
</evidence>